<organism evidence="1 2">
    <name type="scientific">Streptomyces graminofaciens</name>
    <dbReference type="NCBI Taxonomy" id="68212"/>
    <lineage>
        <taxon>Bacteria</taxon>
        <taxon>Bacillati</taxon>
        <taxon>Actinomycetota</taxon>
        <taxon>Actinomycetes</taxon>
        <taxon>Kitasatosporales</taxon>
        <taxon>Streptomycetaceae</taxon>
        <taxon>Streptomyces</taxon>
    </lineage>
</organism>
<dbReference type="EMBL" id="AP018448">
    <property type="protein sequence ID" value="BBC29983.1"/>
    <property type="molecule type" value="Genomic_DNA"/>
</dbReference>
<protein>
    <recommendedName>
        <fullName evidence="3">Holin</fullName>
    </recommendedName>
</protein>
<evidence type="ECO:0000313" key="1">
    <source>
        <dbReference type="EMBL" id="BBC29983.1"/>
    </source>
</evidence>
<accession>A0ABN5VAS7</accession>
<evidence type="ECO:0000313" key="2">
    <source>
        <dbReference type="Proteomes" id="UP001321542"/>
    </source>
</evidence>
<reference evidence="1 2" key="1">
    <citation type="journal article" date="2010" name="ChemBioChem">
        <title>Cloning and characterization of the biosynthetic gene cluster of 16-membered macrolide antibiotic FD-891: involvement of a dual functional cytochrome P450 monooxygenase catalyzing epoxidation and hydroxylation.</title>
        <authorList>
            <person name="Kudo F."/>
            <person name="Motegi A."/>
            <person name="Mizoue K."/>
            <person name="Eguchi T."/>
        </authorList>
    </citation>
    <scope>NUCLEOTIDE SEQUENCE [LARGE SCALE GENOMIC DNA]</scope>
    <source>
        <strain evidence="1 2">A-8890</strain>
    </source>
</reference>
<gene>
    <name evidence="1" type="ORF">SGFS_012770</name>
</gene>
<name>A0ABN5VAS7_9ACTN</name>
<sequence length="127" mass="13050">MKIFGREPALLLGFAAAALKLLAAFGLGVNETQQALVNTVLAAGVGVWLAAVARDGAVGAALMQAAQAVMAAFVGFGLDWSTEKQATVMASVAAFLALWERTQVTAPVSTTWLEQHSPVAPSSPRGV</sequence>
<dbReference type="RefSeq" id="WP_286248254.1">
    <property type="nucleotide sequence ID" value="NZ_AP018448.1"/>
</dbReference>
<evidence type="ECO:0008006" key="3">
    <source>
        <dbReference type="Google" id="ProtNLM"/>
    </source>
</evidence>
<proteinExistence type="predicted"/>
<reference evidence="1 2" key="2">
    <citation type="journal article" date="2023" name="ChemBioChem">
        <title>Acyltransferase Domain Exchange between Two Independent Type I Polyketide Synthases in the Same Producer Strain of Macrolide Antibiotics.</title>
        <authorList>
            <person name="Kudo F."/>
            <person name="Kishikawa K."/>
            <person name="Tsuboi K."/>
            <person name="Kido T."/>
            <person name="Usui T."/>
            <person name="Hashimoto J."/>
            <person name="Shin-Ya K."/>
            <person name="Miyanaga A."/>
            <person name="Eguchi T."/>
        </authorList>
    </citation>
    <scope>NUCLEOTIDE SEQUENCE [LARGE SCALE GENOMIC DNA]</scope>
    <source>
        <strain evidence="1 2">A-8890</strain>
    </source>
</reference>
<dbReference type="Proteomes" id="UP001321542">
    <property type="component" value="Chromosome"/>
</dbReference>
<keyword evidence="2" id="KW-1185">Reference proteome</keyword>